<feature type="transmembrane region" description="Helical" evidence="6">
    <location>
        <begin position="404"/>
        <end position="424"/>
    </location>
</feature>
<gene>
    <name evidence="8" type="ORF">MNOR_LOCUS14104</name>
</gene>
<proteinExistence type="predicted"/>
<dbReference type="Proteomes" id="UP001497623">
    <property type="component" value="Unassembled WGS sequence"/>
</dbReference>
<comment type="caution">
    <text evidence="8">The sequence shown here is derived from an EMBL/GenBank/DDBJ whole genome shotgun (WGS) entry which is preliminary data.</text>
</comment>
<evidence type="ECO:0000256" key="3">
    <source>
        <dbReference type="ARBA" id="ARBA00022989"/>
    </source>
</evidence>
<dbReference type="GO" id="GO:0005774">
    <property type="term" value="C:vacuolar membrane"/>
    <property type="evidence" value="ECO:0007669"/>
    <property type="project" value="TreeGrafter"/>
</dbReference>
<name>A0AAV2QQH5_MEGNR</name>
<dbReference type="GO" id="GO:0015179">
    <property type="term" value="F:L-amino acid transmembrane transporter activity"/>
    <property type="evidence" value="ECO:0007669"/>
    <property type="project" value="TreeGrafter"/>
</dbReference>
<feature type="transmembrane region" description="Helical" evidence="6">
    <location>
        <begin position="361"/>
        <end position="383"/>
    </location>
</feature>
<feature type="transmembrane region" description="Helical" evidence="6">
    <location>
        <begin position="249"/>
        <end position="266"/>
    </location>
</feature>
<evidence type="ECO:0000256" key="6">
    <source>
        <dbReference type="SAM" id="Phobius"/>
    </source>
</evidence>
<keyword evidence="3 6" id="KW-1133">Transmembrane helix</keyword>
<reference evidence="8 9" key="1">
    <citation type="submission" date="2024-05" db="EMBL/GenBank/DDBJ databases">
        <authorList>
            <person name="Wallberg A."/>
        </authorList>
    </citation>
    <scope>NUCLEOTIDE SEQUENCE [LARGE SCALE GENOMIC DNA]</scope>
</reference>
<accession>A0AAV2QQH5</accession>
<feature type="transmembrane region" description="Helical" evidence="6">
    <location>
        <begin position="221"/>
        <end position="237"/>
    </location>
</feature>
<dbReference type="Pfam" id="PF01490">
    <property type="entry name" value="Aa_trans"/>
    <property type="match status" value="1"/>
</dbReference>
<evidence type="ECO:0000313" key="9">
    <source>
        <dbReference type="Proteomes" id="UP001497623"/>
    </source>
</evidence>
<feature type="transmembrane region" description="Helical" evidence="6">
    <location>
        <begin position="182"/>
        <end position="201"/>
    </location>
</feature>
<protein>
    <recommendedName>
        <fullName evidence="7">Amino acid transporter transmembrane domain-containing protein</fullName>
    </recommendedName>
</protein>
<keyword evidence="9" id="KW-1185">Reference proteome</keyword>
<evidence type="ECO:0000256" key="5">
    <source>
        <dbReference type="SAM" id="MobiDB-lite"/>
    </source>
</evidence>
<feature type="transmembrane region" description="Helical" evidence="6">
    <location>
        <begin position="314"/>
        <end position="341"/>
    </location>
</feature>
<evidence type="ECO:0000256" key="2">
    <source>
        <dbReference type="ARBA" id="ARBA00022692"/>
    </source>
</evidence>
<feature type="transmembrane region" description="Helical" evidence="6">
    <location>
        <begin position="278"/>
        <end position="302"/>
    </location>
</feature>
<dbReference type="EMBL" id="CAXKWB010008338">
    <property type="protein sequence ID" value="CAL4090771.1"/>
    <property type="molecule type" value="Genomic_DNA"/>
</dbReference>
<keyword evidence="2 6" id="KW-0812">Transmembrane</keyword>
<comment type="subcellular location">
    <subcellularLocation>
        <location evidence="1">Membrane</location>
        <topology evidence="1">Multi-pass membrane protein</topology>
    </subcellularLocation>
</comment>
<feature type="domain" description="Amino acid transporter transmembrane" evidence="7">
    <location>
        <begin position="90"/>
        <end position="488"/>
    </location>
</feature>
<dbReference type="PANTHER" id="PTHR22950">
    <property type="entry name" value="AMINO ACID TRANSPORTER"/>
    <property type="match status" value="1"/>
</dbReference>
<keyword evidence="4 6" id="KW-0472">Membrane</keyword>
<evidence type="ECO:0000256" key="4">
    <source>
        <dbReference type="ARBA" id="ARBA00023136"/>
    </source>
</evidence>
<sequence>MSSPPKLSNMEEYKFTSSTGAMEELGGTGGEQVILRKTAKQDPENGYGTQNSSLGNDADANAGGGVHPSPSTVPLTALGDRKIAYATTDFETIVHLIKGNVGPGILALPQALLYAGLWVGFGGIFFFGAICLHAMSMIVRSANELCRIHGRSSLNFEEVAELAFQRGPQRLKGAGPTVRRMILVYLAITQFGFCTVYFVFVPQNLKQALECMTGGTGVSQLGFQAAMIVPALLFCYIPELKMLAPVSMLASALKVVGLILTFYYLIRDLGTREPVPAFGGWSTLPLFFGSTIYAIGGIGLVLPLENKMKSPQNFVGYTGVLHTGLYICIVMYAAVGFYGYMSYGDQVQGSITLNLPNGERLAQIIKIIISFSVLLSYPLQFYIPLTYLVPAIRAHFHTGTTKFIAEYVMRSCIVLTTFCLAAIIPNIGLFVSLIGAVAQTTLALMIPPFIEICTFWSHEKERTKLVIKGAFIFLVGLLGFVTGTVMSIASIVQFFLDGSEPPSYSCD</sequence>
<feature type="transmembrane region" description="Helical" evidence="6">
    <location>
        <begin position="430"/>
        <end position="450"/>
    </location>
</feature>
<feature type="transmembrane region" description="Helical" evidence="6">
    <location>
        <begin position="111"/>
        <end position="132"/>
    </location>
</feature>
<evidence type="ECO:0000256" key="1">
    <source>
        <dbReference type="ARBA" id="ARBA00004141"/>
    </source>
</evidence>
<evidence type="ECO:0000313" key="8">
    <source>
        <dbReference type="EMBL" id="CAL4090771.1"/>
    </source>
</evidence>
<organism evidence="8 9">
    <name type="scientific">Meganyctiphanes norvegica</name>
    <name type="common">Northern krill</name>
    <name type="synonym">Thysanopoda norvegica</name>
    <dbReference type="NCBI Taxonomy" id="48144"/>
    <lineage>
        <taxon>Eukaryota</taxon>
        <taxon>Metazoa</taxon>
        <taxon>Ecdysozoa</taxon>
        <taxon>Arthropoda</taxon>
        <taxon>Crustacea</taxon>
        <taxon>Multicrustacea</taxon>
        <taxon>Malacostraca</taxon>
        <taxon>Eumalacostraca</taxon>
        <taxon>Eucarida</taxon>
        <taxon>Euphausiacea</taxon>
        <taxon>Euphausiidae</taxon>
        <taxon>Meganyctiphanes</taxon>
    </lineage>
</organism>
<evidence type="ECO:0000259" key="7">
    <source>
        <dbReference type="Pfam" id="PF01490"/>
    </source>
</evidence>
<dbReference type="InterPro" id="IPR013057">
    <property type="entry name" value="AA_transpt_TM"/>
</dbReference>
<feature type="region of interest" description="Disordered" evidence="5">
    <location>
        <begin position="1"/>
        <end position="72"/>
    </location>
</feature>
<dbReference type="PANTHER" id="PTHR22950:SF349">
    <property type="entry name" value="AMINO ACID TRANSPORTER TRANSMEMBRANE DOMAIN-CONTAINING PROTEIN"/>
    <property type="match status" value="1"/>
</dbReference>
<dbReference type="AlphaFoldDB" id="A0AAV2QQH5"/>
<feature type="transmembrane region" description="Helical" evidence="6">
    <location>
        <begin position="471"/>
        <end position="495"/>
    </location>
</feature>